<reference evidence="10" key="1">
    <citation type="submission" date="2022-07" db="EMBL/GenBank/DDBJ databases">
        <title>Taxonomy of Novel Oxalotrophic and Methylotrophic Bacteria.</title>
        <authorList>
            <person name="Sahin N."/>
            <person name="Tani A."/>
        </authorList>
    </citation>
    <scope>NUCLEOTIDE SEQUENCE</scope>
    <source>
        <strain evidence="10">Y10</strain>
    </source>
</reference>
<proteinExistence type="inferred from homology"/>
<dbReference type="InterPro" id="IPR050925">
    <property type="entry name" value="Rhomboid_protease_S54"/>
</dbReference>
<name>A0ABQ5MLT6_9FLAO</name>
<dbReference type="GO" id="GO:0008233">
    <property type="term" value="F:peptidase activity"/>
    <property type="evidence" value="ECO:0007669"/>
    <property type="project" value="UniProtKB-KW"/>
</dbReference>
<evidence type="ECO:0000259" key="8">
    <source>
        <dbReference type="Pfam" id="PF01694"/>
    </source>
</evidence>
<accession>A0ABQ5MLT6</accession>
<evidence type="ECO:0000259" key="9">
    <source>
        <dbReference type="Pfam" id="PF20216"/>
    </source>
</evidence>
<dbReference type="InterPro" id="IPR022764">
    <property type="entry name" value="Peptidase_S54_rhomboid_dom"/>
</dbReference>
<feature type="transmembrane region" description="Helical" evidence="7">
    <location>
        <begin position="20"/>
        <end position="38"/>
    </location>
</feature>
<comment type="subcellular location">
    <subcellularLocation>
        <location evidence="1">Membrane</location>
        <topology evidence="1">Multi-pass membrane protein</topology>
    </subcellularLocation>
</comment>
<evidence type="ECO:0000256" key="2">
    <source>
        <dbReference type="ARBA" id="ARBA00009045"/>
    </source>
</evidence>
<feature type="domain" description="DUF6576" evidence="9">
    <location>
        <begin position="259"/>
        <end position="294"/>
    </location>
</feature>
<dbReference type="RefSeq" id="WP_281766000.1">
    <property type="nucleotide sequence ID" value="NZ_BRVO01000003.1"/>
</dbReference>
<keyword evidence="11" id="KW-1185">Reference proteome</keyword>
<keyword evidence="6 7" id="KW-0472">Membrane</keyword>
<comment type="caution">
    <text evidence="10">The sequence shown here is derived from an EMBL/GenBank/DDBJ whole genome shotgun (WGS) entry which is preliminary data.</text>
</comment>
<feature type="domain" description="Peptidase S54 rhomboid" evidence="8">
    <location>
        <begin position="63"/>
        <end position="205"/>
    </location>
</feature>
<evidence type="ECO:0000256" key="3">
    <source>
        <dbReference type="ARBA" id="ARBA00022692"/>
    </source>
</evidence>
<comment type="similarity">
    <text evidence="2">Belongs to the peptidase S54 family.</text>
</comment>
<dbReference type="PANTHER" id="PTHR43731">
    <property type="entry name" value="RHOMBOID PROTEASE"/>
    <property type="match status" value="1"/>
</dbReference>
<keyword evidence="5 7" id="KW-1133">Transmembrane helix</keyword>
<evidence type="ECO:0000313" key="11">
    <source>
        <dbReference type="Proteomes" id="UP001143543"/>
    </source>
</evidence>
<dbReference type="GO" id="GO:0006508">
    <property type="term" value="P:proteolysis"/>
    <property type="evidence" value="ECO:0007669"/>
    <property type="project" value="UniProtKB-KW"/>
</dbReference>
<evidence type="ECO:0000256" key="1">
    <source>
        <dbReference type="ARBA" id="ARBA00004141"/>
    </source>
</evidence>
<gene>
    <name evidence="10" type="ORF">Y10_27440</name>
</gene>
<dbReference type="SUPFAM" id="SSF144091">
    <property type="entry name" value="Rhomboid-like"/>
    <property type="match status" value="1"/>
</dbReference>
<feature type="transmembrane region" description="Helical" evidence="7">
    <location>
        <begin position="160"/>
        <end position="181"/>
    </location>
</feature>
<keyword evidence="10" id="KW-0645">Protease</keyword>
<feature type="transmembrane region" description="Helical" evidence="7">
    <location>
        <begin position="132"/>
        <end position="154"/>
    </location>
</feature>
<dbReference type="InterPro" id="IPR035952">
    <property type="entry name" value="Rhomboid-like_sf"/>
</dbReference>
<dbReference type="Pfam" id="PF20216">
    <property type="entry name" value="DUF6576"/>
    <property type="match status" value="1"/>
</dbReference>
<feature type="transmembrane region" description="Helical" evidence="7">
    <location>
        <begin position="80"/>
        <end position="98"/>
    </location>
</feature>
<dbReference type="EMBL" id="BRVO01000003">
    <property type="protein sequence ID" value="GLB50376.1"/>
    <property type="molecule type" value="Genomic_DNA"/>
</dbReference>
<evidence type="ECO:0000256" key="6">
    <source>
        <dbReference type="ARBA" id="ARBA00023136"/>
    </source>
</evidence>
<dbReference type="InterPro" id="IPR046483">
    <property type="entry name" value="DUF6576"/>
</dbReference>
<evidence type="ECO:0000256" key="5">
    <source>
        <dbReference type="ARBA" id="ARBA00022989"/>
    </source>
</evidence>
<dbReference type="Pfam" id="PF01694">
    <property type="entry name" value="Rhomboid"/>
    <property type="match status" value="1"/>
</dbReference>
<keyword evidence="4" id="KW-0378">Hydrolase</keyword>
<evidence type="ECO:0000256" key="4">
    <source>
        <dbReference type="ARBA" id="ARBA00022801"/>
    </source>
</evidence>
<dbReference type="Gene3D" id="1.20.1540.10">
    <property type="entry name" value="Rhomboid-like"/>
    <property type="match status" value="1"/>
</dbReference>
<dbReference type="PANTHER" id="PTHR43731:SF14">
    <property type="entry name" value="PRESENILIN-ASSOCIATED RHOMBOID-LIKE PROTEIN, MITOCHONDRIAL"/>
    <property type="match status" value="1"/>
</dbReference>
<evidence type="ECO:0000256" key="7">
    <source>
        <dbReference type="SAM" id="Phobius"/>
    </source>
</evidence>
<evidence type="ECO:0000313" key="10">
    <source>
        <dbReference type="EMBL" id="GLB50376.1"/>
    </source>
</evidence>
<feature type="transmembrane region" description="Helical" evidence="7">
    <location>
        <begin position="104"/>
        <end position="125"/>
    </location>
</feature>
<protein>
    <submittedName>
        <fullName evidence="10">Rhomboid family intramembrane serine protease</fullName>
    </submittedName>
</protein>
<dbReference type="Proteomes" id="UP001143543">
    <property type="component" value="Unassembled WGS sequence"/>
</dbReference>
<keyword evidence="3 7" id="KW-0812">Transmembrane</keyword>
<sequence>MQNSLGYKYSMLAPSGKMIVINVAVFIVMSLAVFLFQLEVPGTYNVFERWLGLFSNPMVVLTRPWSLLTYSFLHGSIMHLLGNMLVLYFTGNIFLNLFNGKQFYNVYLLGALAGGLLYVLSYNLFPVFSGKNIPLVGASASVMAILIFVCTYTPNLEVRLFGMFTLKLWYIGAFLVVMDLLSVSVSNPGGHIAHLGGALFGFIYAKQLQQGTDIGAWFSNLMDGIANLFKGTSGNGGKKAKFKKVYRNKGNQSSKDAKVFNNDKNIHQKKIDAILDKISKSGYDSLTKEEKDYLFRAGKNN</sequence>
<organism evidence="10 11">
    <name type="scientific">Neptunitalea lumnitzerae</name>
    <dbReference type="NCBI Taxonomy" id="2965509"/>
    <lineage>
        <taxon>Bacteria</taxon>
        <taxon>Pseudomonadati</taxon>
        <taxon>Bacteroidota</taxon>
        <taxon>Flavobacteriia</taxon>
        <taxon>Flavobacteriales</taxon>
        <taxon>Flavobacteriaceae</taxon>
        <taxon>Neptunitalea</taxon>
    </lineage>
</organism>